<protein>
    <submittedName>
        <fullName evidence="1">Uncharacterized protein</fullName>
    </submittedName>
</protein>
<dbReference type="STRING" id="84698.SAMN04488528_10506"/>
<evidence type="ECO:0000313" key="1">
    <source>
        <dbReference type="EMBL" id="SFB42288.1"/>
    </source>
</evidence>
<dbReference type="EMBL" id="FOKI01000050">
    <property type="protein sequence ID" value="SFB42288.1"/>
    <property type="molecule type" value="Genomic_DNA"/>
</dbReference>
<dbReference type="InterPro" id="IPR017016">
    <property type="entry name" value="UCP033595"/>
</dbReference>
<gene>
    <name evidence="1" type="ORF">SAMN04488528_10506</name>
</gene>
<organism evidence="1 2">
    <name type="scientific">Clostridium frigidicarnis</name>
    <dbReference type="NCBI Taxonomy" id="84698"/>
    <lineage>
        <taxon>Bacteria</taxon>
        <taxon>Bacillati</taxon>
        <taxon>Bacillota</taxon>
        <taxon>Clostridia</taxon>
        <taxon>Eubacteriales</taxon>
        <taxon>Clostridiaceae</taxon>
        <taxon>Clostridium</taxon>
    </lineage>
</organism>
<sequence>MLIVEQLNRVEEIGGNNYLYSYRMIKKEVVVPFYDCSTPIQGYGIEVERQELVNGVVVNIERDIVATISPYRHKVRELLKVLYANCVSPIHLIDVLGEYIDEYVIDFNGSDFIKVCTN</sequence>
<reference evidence="1 2" key="1">
    <citation type="submission" date="2016-10" db="EMBL/GenBank/DDBJ databases">
        <authorList>
            <person name="de Groot N.N."/>
        </authorList>
    </citation>
    <scope>NUCLEOTIDE SEQUENCE [LARGE SCALE GENOMIC DNA]</scope>
    <source>
        <strain evidence="1 2">DSM 12271</strain>
    </source>
</reference>
<dbReference type="RefSeq" id="WP_090043005.1">
    <property type="nucleotide sequence ID" value="NZ_FOKI01000050.1"/>
</dbReference>
<name>A0A1I1B0U3_9CLOT</name>
<evidence type="ECO:0000313" key="2">
    <source>
        <dbReference type="Proteomes" id="UP000198619"/>
    </source>
</evidence>
<dbReference type="AlphaFoldDB" id="A0A1I1B0U3"/>
<keyword evidence="2" id="KW-1185">Reference proteome</keyword>
<proteinExistence type="predicted"/>
<accession>A0A1I1B0U3</accession>
<dbReference type="Pfam" id="PF20124">
    <property type="entry name" value="DUF6514"/>
    <property type="match status" value="1"/>
</dbReference>
<dbReference type="PIRSF" id="PIRSF033595">
    <property type="entry name" value="UCP033595"/>
    <property type="match status" value="1"/>
</dbReference>
<dbReference type="OrthoDB" id="1954979at2"/>
<dbReference type="Proteomes" id="UP000198619">
    <property type="component" value="Unassembled WGS sequence"/>
</dbReference>